<dbReference type="Pfam" id="PF00082">
    <property type="entry name" value="Peptidase_S8"/>
    <property type="match status" value="1"/>
</dbReference>
<dbReference type="PROSITE" id="PS00136">
    <property type="entry name" value="SUBTILASE_ASP"/>
    <property type="match status" value="1"/>
</dbReference>
<evidence type="ECO:0000259" key="9">
    <source>
        <dbReference type="Pfam" id="PF00656"/>
    </source>
</evidence>
<dbReference type="Pfam" id="PF00656">
    <property type="entry name" value="Peptidase_C14"/>
    <property type="match status" value="1"/>
</dbReference>
<protein>
    <submittedName>
        <fullName evidence="10">Uncharacterized protein</fullName>
    </submittedName>
</protein>
<dbReference type="InterPro" id="IPR000209">
    <property type="entry name" value="Peptidase_S8/S53_dom"/>
</dbReference>
<dbReference type="InterPro" id="IPR011600">
    <property type="entry name" value="Pept_C14_caspase"/>
</dbReference>
<dbReference type="InterPro" id="IPR023828">
    <property type="entry name" value="Peptidase_S8_Ser-AS"/>
</dbReference>
<dbReference type="PROSITE" id="PS00138">
    <property type="entry name" value="SUBTILASE_SER"/>
    <property type="match status" value="1"/>
</dbReference>
<dbReference type="InterPro" id="IPR022398">
    <property type="entry name" value="Peptidase_S8_His-AS"/>
</dbReference>
<proteinExistence type="inferred from homology"/>
<organism evidence="10 11">
    <name type="scientific">Panaeolus cyanescens</name>
    <dbReference type="NCBI Taxonomy" id="181874"/>
    <lineage>
        <taxon>Eukaryota</taxon>
        <taxon>Fungi</taxon>
        <taxon>Dikarya</taxon>
        <taxon>Basidiomycota</taxon>
        <taxon>Agaricomycotina</taxon>
        <taxon>Agaricomycetes</taxon>
        <taxon>Agaricomycetidae</taxon>
        <taxon>Agaricales</taxon>
        <taxon>Agaricineae</taxon>
        <taxon>Galeropsidaceae</taxon>
        <taxon>Panaeolus</taxon>
    </lineage>
</organism>
<sequence length="707" mass="76272">MTAPPIILDSFKPRSQRLGPLSTIFSSGSRPSKLLSFVSSALKLVRCFLLPFLFFTGLCKSNPNMPSSRANLHPTSPQTLQATGATTTSLHFNEDQHVVTSTPCTPPTTPDRLPRKRALLIGICEIRDPESEQHHSTSPSSSRSPSQSQPIEAHSPQPQTKAEIKPSPRGPPRRKQTQLRRREMMIDDNPPPNSPELAAAFPVLDNQTRAAGGNVYGAARAGNSRKGTGESTKPKATYKKLAGPHEDVALMRKLLIEKYAYAEEDIVALMDDDVEGHDQPTKVNIVSIDELVKDVQAGDTTFFHYSGHGMQEPTDDPSEEDKKNKVMPTCDGQTILDDVLHARLVAPLPPGCKIFALLDELRSLKLEVKEMGIINGFGGSFHESTLQSFQYHAAVLAIHEECTLTAASVAMHTLTQPHTTWALARLSANSYPIGLASPYPQAKLSFTYPSGGSCATIYIVDSGINIHHVDFQGRAEWGATFGKFSDDVRFIDEIGHGTHIAGIAGSASFGVAKGVRLVGVKVVGASRHIEAGNVVQALDWVYHHSRRANRPAIVNLSMTSSTAYAPLDTAVSTLIKNNITVVVSAGNDNTIADNYSPVRIRSAITVGSVSINDHRSPTSNYGSAVDLFAPGLGILSTWIGSTTATHVSAGTSMAAPHIAGMGACLVCLFPHLQYPPYMEAFLIHHAQKNIIKDIRKSLNPIQFASTG</sequence>
<evidence type="ECO:0000256" key="1">
    <source>
        <dbReference type="ARBA" id="ARBA00011073"/>
    </source>
</evidence>
<feature type="domain" description="Peptidase C14 caspase" evidence="9">
    <location>
        <begin position="239"/>
        <end position="355"/>
    </location>
</feature>
<evidence type="ECO:0000256" key="7">
    <source>
        <dbReference type="SAM" id="MobiDB-lite"/>
    </source>
</evidence>
<dbReference type="InterPro" id="IPR023827">
    <property type="entry name" value="Peptidase_S8_Asp-AS"/>
</dbReference>
<keyword evidence="2 5" id="KW-0645">Protease</keyword>
<dbReference type="InterPro" id="IPR015500">
    <property type="entry name" value="Peptidase_S8_subtilisin-rel"/>
</dbReference>
<dbReference type="SUPFAM" id="SSF52743">
    <property type="entry name" value="Subtilisin-like"/>
    <property type="match status" value="1"/>
</dbReference>
<keyword evidence="3 5" id="KW-0378">Hydrolase</keyword>
<dbReference type="GO" id="GO:0004252">
    <property type="term" value="F:serine-type endopeptidase activity"/>
    <property type="evidence" value="ECO:0007669"/>
    <property type="project" value="UniProtKB-UniRule"/>
</dbReference>
<dbReference type="GO" id="GO:0006508">
    <property type="term" value="P:proteolysis"/>
    <property type="evidence" value="ECO:0007669"/>
    <property type="project" value="UniProtKB-KW"/>
</dbReference>
<dbReference type="PROSITE" id="PS51892">
    <property type="entry name" value="SUBTILASE"/>
    <property type="match status" value="1"/>
</dbReference>
<feature type="region of interest" description="Disordered" evidence="7">
    <location>
        <begin position="128"/>
        <end position="179"/>
    </location>
</feature>
<evidence type="ECO:0000256" key="5">
    <source>
        <dbReference type="PROSITE-ProRule" id="PRU01240"/>
    </source>
</evidence>
<comment type="similarity">
    <text evidence="1 5 6">Belongs to the peptidase S8 family.</text>
</comment>
<dbReference type="GO" id="GO:0005615">
    <property type="term" value="C:extracellular space"/>
    <property type="evidence" value="ECO:0007669"/>
    <property type="project" value="TreeGrafter"/>
</dbReference>
<evidence type="ECO:0000256" key="4">
    <source>
        <dbReference type="ARBA" id="ARBA00022825"/>
    </source>
</evidence>
<gene>
    <name evidence="10" type="ORF">CVT24_001411</name>
</gene>
<feature type="active site" description="Charge relay system" evidence="5">
    <location>
        <position position="652"/>
    </location>
</feature>
<dbReference type="Proteomes" id="UP000284842">
    <property type="component" value="Unassembled WGS sequence"/>
</dbReference>
<dbReference type="CDD" id="cd04077">
    <property type="entry name" value="Peptidases_S8_PCSK9_ProteinaseK_like"/>
    <property type="match status" value="1"/>
</dbReference>
<dbReference type="InterPro" id="IPR034193">
    <property type="entry name" value="PCSK9_ProteinaseK-like"/>
</dbReference>
<keyword evidence="4 5" id="KW-0720">Serine protease</keyword>
<dbReference type="STRING" id="181874.A0A409YZ12"/>
<evidence type="ECO:0000256" key="6">
    <source>
        <dbReference type="RuleBase" id="RU003355"/>
    </source>
</evidence>
<reference evidence="10 11" key="1">
    <citation type="journal article" date="2018" name="Evol. Lett.">
        <title>Horizontal gene cluster transfer increased hallucinogenic mushroom diversity.</title>
        <authorList>
            <person name="Reynolds H.T."/>
            <person name="Vijayakumar V."/>
            <person name="Gluck-Thaler E."/>
            <person name="Korotkin H.B."/>
            <person name="Matheny P.B."/>
            <person name="Slot J.C."/>
        </authorList>
    </citation>
    <scope>NUCLEOTIDE SEQUENCE [LARGE SCALE GENOMIC DNA]</scope>
    <source>
        <strain evidence="10 11">2629</strain>
    </source>
</reference>
<dbReference type="InterPro" id="IPR050131">
    <property type="entry name" value="Peptidase_S8_subtilisin-like"/>
</dbReference>
<feature type="region of interest" description="Disordered" evidence="7">
    <location>
        <begin position="93"/>
        <end position="115"/>
    </location>
</feature>
<feature type="region of interest" description="Disordered" evidence="7">
    <location>
        <begin position="217"/>
        <end position="236"/>
    </location>
</feature>
<keyword evidence="11" id="KW-1185">Reference proteome</keyword>
<dbReference type="InParanoid" id="A0A409YZ12"/>
<dbReference type="GO" id="GO:0004197">
    <property type="term" value="F:cysteine-type endopeptidase activity"/>
    <property type="evidence" value="ECO:0007669"/>
    <property type="project" value="InterPro"/>
</dbReference>
<accession>A0A409YZ12</accession>
<dbReference type="InterPro" id="IPR036852">
    <property type="entry name" value="Peptidase_S8/S53_dom_sf"/>
</dbReference>
<evidence type="ECO:0000256" key="3">
    <source>
        <dbReference type="ARBA" id="ARBA00022801"/>
    </source>
</evidence>
<dbReference type="EMBL" id="NHTK01000079">
    <property type="protein sequence ID" value="PPR08198.1"/>
    <property type="molecule type" value="Genomic_DNA"/>
</dbReference>
<feature type="compositionally biased region" description="Low complexity" evidence="7">
    <location>
        <begin position="136"/>
        <end position="150"/>
    </location>
</feature>
<dbReference type="PROSITE" id="PS00137">
    <property type="entry name" value="SUBTILASE_HIS"/>
    <property type="match status" value="1"/>
</dbReference>
<dbReference type="Gene3D" id="3.40.50.12660">
    <property type="match status" value="1"/>
</dbReference>
<feature type="active site" description="Charge relay system" evidence="5">
    <location>
        <position position="496"/>
    </location>
</feature>
<evidence type="ECO:0000259" key="8">
    <source>
        <dbReference type="Pfam" id="PF00082"/>
    </source>
</evidence>
<dbReference type="AlphaFoldDB" id="A0A409YZ12"/>
<feature type="domain" description="Peptidase S8/S53" evidence="8">
    <location>
        <begin position="456"/>
        <end position="689"/>
    </location>
</feature>
<evidence type="ECO:0000313" key="11">
    <source>
        <dbReference type="Proteomes" id="UP000284842"/>
    </source>
</evidence>
<dbReference type="Gene3D" id="3.40.50.200">
    <property type="entry name" value="Peptidase S8/S53 domain"/>
    <property type="match status" value="1"/>
</dbReference>
<dbReference type="PANTHER" id="PTHR43806">
    <property type="entry name" value="PEPTIDASE S8"/>
    <property type="match status" value="1"/>
</dbReference>
<evidence type="ECO:0000256" key="2">
    <source>
        <dbReference type="ARBA" id="ARBA00022670"/>
    </source>
</evidence>
<dbReference type="PRINTS" id="PR00723">
    <property type="entry name" value="SUBTILISIN"/>
</dbReference>
<dbReference type="PANTHER" id="PTHR43806:SF11">
    <property type="entry name" value="CEREVISIN-RELATED"/>
    <property type="match status" value="1"/>
</dbReference>
<dbReference type="OrthoDB" id="19448at2759"/>
<name>A0A409YZ12_9AGAR</name>
<comment type="caution">
    <text evidence="10">The sequence shown here is derived from an EMBL/GenBank/DDBJ whole genome shotgun (WGS) entry which is preliminary data.</text>
</comment>
<evidence type="ECO:0000313" key="10">
    <source>
        <dbReference type="EMBL" id="PPR08198.1"/>
    </source>
</evidence>
<feature type="active site" description="Charge relay system" evidence="5">
    <location>
        <position position="461"/>
    </location>
</feature>